<dbReference type="Proteomes" id="UP000182429">
    <property type="component" value="Unassembled WGS sequence"/>
</dbReference>
<sequence length="249" mass="28283">MGKKKKPVIGIAGNVLKDSGGMFPGYRRSYVNEDYNMAVIQNGGVPFIIPVSQSDEVIEKQVSMIDGLIISGGSDISSLEYEEEPLPLLGDILPERDYFDRKLLDAAIKRQIPILGICRGIQFINVYHGGTLYQDHSYYGKDVIRHWQGHDPDVKTHHVHLEKESKLYDIYKDEDIIVNSFHHQSVKDLGKGLKITGKSKDGIIEGVESIDYPFMVAVQWHPEMLFRTDEGSNRLFKIFIEKSSEREES</sequence>
<evidence type="ECO:0000313" key="2">
    <source>
        <dbReference type="Proteomes" id="UP000182429"/>
    </source>
</evidence>
<dbReference type="STRING" id="1630.SAMN05216514_10213"/>
<reference evidence="1 2" key="1">
    <citation type="submission" date="2016-10" db="EMBL/GenBank/DDBJ databases">
        <authorList>
            <person name="de Groot N.N."/>
        </authorList>
    </citation>
    <scope>NUCLEOTIDE SEQUENCE [LARGE SCALE GENOMIC DNA]</scope>
    <source>
        <strain evidence="1 2">S3b</strain>
    </source>
</reference>
<dbReference type="GO" id="GO:0005829">
    <property type="term" value="C:cytosol"/>
    <property type="evidence" value="ECO:0007669"/>
    <property type="project" value="TreeGrafter"/>
</dbReference>
<dbReference type="RefSeq" id="WP_074686190.1">
    <property type="nucleotide sequence ID" value="NZ_FNNF01000011.1"/>
</dbReference>
<dbReference type="OrthoDB" id="9813383at2"/>
<proteinExistence type="predicted"/>
<dbReference type="InterPro" id="IPR011697">
    <property type="entry name" value="Peptidase_C26"/>
</dbReference>
<dbReference type="GO" id="GO:0016740">
    <property type="term" value="F:transferase activity"/>
    <property type="evidence" value="ECO:0007669"/>
    <property type="project" value="UniProtKB-KW"/>
</dbReference>
<dbReference type="Gene3D" id="3.40.50.880">
    <property type="match status" value="1"/>
</dbReference>
<dbReference type="GO" id="GO:0033969">
    <property type="term" value="F:gamma-glutamyl-gamma-aminobutyrate hydrolase activity"/>
    <property type="evidence" value="ECO:0007669"/>
    <property type="project" value="TreeGrafter"/>
</dbReference>
<dbReference type="AlphaFoldDB" id="A0A1H2SYW5"/>
<protein>
    <submittedName>
        <fullName evidence="1">Putative glutamine amidotransferase</fullName>
    </submittedName>
</protein>
<name>A0A1H2SYW5_9FIRM</name>
<dbReference type="InterPro" id="IPR029062">
    <property type="entry name" value="Class_I_gatase-like"/>
</dbReference>
<dbReference type="PROSITE" id="PS51273">
    <property type="entry name" value="GATASE_TYPE_1"/>
    <property type="match status" value="1"/>
</dbReference>
<dbReference type="PANTHER" id="PTHR43235:SF1">
    <property type="entry name" value="GLUTAMINE AMIDOTRANSFERASE PB2B2.05-RELATED"/>
    <property type="match status" value="1"/>
</dbReference>
<dbReference type="GO" id="GO:0006598">
    <property type="term" value="P:polyamine catabolic process"/>
    <property type="evidence" value="ECO:0007669"/>
    <property type="project" value="TreeGrafter"/>
</dbReference>
<dbReference type="InterPro" id="IPR044668">
    <property type="entry name" value="PuuD-like"/>
</dbReference>
<dbReference type="EMBL" id="FNNF01000011">
    <property type="protein sequence ID" value="SDW36873.1"/>
    <property type="molecule type" value="Genomic_DNA"/>
</dbReference>
<evidence type="ECO:0000313" key="1">
    <source>
        <dbReference type="EMBL" id="SDW36873.1"/>
    </source>
</evidence>
<keyword evidence="1" id="KW-0808">Transferase</keyword>
<keyword evidence="1" id="KW-0315">Glutamine amidotransferase</keyword>
<dbReference type="FunFam" id="3.40.50.880:FF:000030">
    <property type="entry name" value="Gamma-glutamyl-gamma-aminobutyrate hydrolase PuuD"/>
    <property type="match status" value="1"/>
</dbReference>
<organism evidence="1 2">
    <name type="scientific">Kandleria vitulina</name>
    <dbReference type="NCBI Taxonomy" id="1630"/>
    <lineage>
        <taxon>Bacteria</taxon>
        <taxon>Bacillati</taxon>
        <taxon>Bacillota</taxon>
        <taxon>Erysipelotrichia</taxon>
        <taxon>Erysipelotrichales</taxon>
        <taxon>Coprobacillaceae</taxon>
        <taxon>Kandleria</taxon>
    </lineage>
</organism>
<accession>A0A1H2SYW5</accession>
<dbReference type="PANTHER" id="PTHR43235">
    <property type="entry name" value="GLUTAMINE AMIDOTRANSFERASE PB2B2.05-RELATED"/>
    <property type="match status" value="1"/>
</dbReference>
<gene>
    <name evidence="1" type="ORF">SAMN04487759_11162</name>
</gene>
<dbReference type="CDD" id="cd01745">
    <property type="entry name" value="GATase1_2"/>
    <property type="match status" value="1"/>
</dbReference>
<dbReference type="SUPFAM" id="SSF52317">
    <property type="entry name" value="Class I glutamine amidotransferase-like"/>
    <property type="match status" value="1"/>
</dbReference>
<dbReference type="Pfam" id="PF07722">
    <property type="entry name" value="Peptidase_C26"/>
    <property type="match status" value="1"/>
</dbReference>